<dbReference type="InterPro" id="IPR050298">
    <property type="entry name" value="Gram-neg_bact_OMP"/>
</dbReference>
<dbReference type="EMBL" id="CP012846">
    <property type="protein sequence ID" value="ARC54603.1"/>
    <property type="molecule type" value="Genomic_DNA"/>
</dbReference>
<reference evidence="2 3" key="1">
    <citation type="submission" date="2015-10" db="EMBL/GenBank/DDBJ databases">
        <title>Survey of human and primate louse endosymbionts.</title>
        <authorList>
            <person name="Boyd B.M."/>
        </authorList>
    </citation>
    <scope>NUCLEOTIDE SEQUENCE [LARGE SCALE GENOMIC DNA]</scope>
    <source>
        <strain evidence="2 3">HPNA</strain>
    </source>
</reference>
<dbReference type="Pfam" id="PF00267">
    <property type="entry name" value="Porin_1"/>
    <property type="match status" value="1"/>
</dbReference>
<organism evidence="2 3">
    <name type="scientific">Candidatus Riesia pthiripubis</name>
    <dbReference type="NCBI Taxonomy" id="428412"/>
    <lineage>
        <taxon>Bacteria</taxon>
        <taxon>Pseudomonadati</taxon>
        <taxon>Pseudomonadota</taxon>
        <taxon>Gammaproteobacteria</taxon>
        <taxon>Enterobacterales</taxon>
        <taxon>Enterobacteriaceae</taxon>
        <taxon>Candidatus Riesia</taxon>
    </lineage>
</organism>
<sequence>MLINIAVSSEIYNNKSGSIINLCGNINTCLNAKTGGSNSKITIGINGKTKINKNITGLSYLEFSSKTNGNENLYNLAHIGIKVPKIGIINYGKNYILLHNINSWVNLSVSRKYEKNYVDEISKNLLTYTNDSFFNLIDGLNFSLQYVGKSQTKTKDDIFKNHEGFGIYADYNIGHGLIIGGAYSELDKSYKEHESKNFRSWNGGAKYEAKNLYFAAMYGESKNRFLKTNDDYIKQLNKEINGIKDFGFMIQYFFDNLHLKPSVSYMKKKEKSQYQHNNKNKEKDLEKFILINTMYFFNKDLTAVLDYKLNLLNDNNIGLDRNSINFGIGYRF</sequence>
<dbReference type="GO" id="GO:0015288">
    <property type="term" value="F:porin activity"/>
    <property type="evidence" value="ECO:0007669"/>
    <property type="project" value="InterPro"/>
</dbReference>
<dbReference type="Gene3D" id="2.40.160.10">
    <property type="entry name" value="Porin"/>
    <property type="match status" value="1"/>
</dbReference>
<feature type="unsure residue" description="D or N" evidence="2">
    <location>
        <position position="131"/>
    </location>
</feature>
<dbReference type="PANTHER" id="PTHR34501:SF2">
    <property type="entry name" value="OUTER MEMBRANE PORIN F-RELATED"/>
    <property type="match status" value="1"/>
</dbReference>
<dbReference type="PANTHER" id="PTHR34501">
    <property type="entry name" value="PROTEIN YDDL-RELATED"/>
    <property type="match status" value="1"/>
</dbReference>
<proteinExistence type="predicted"/>
<gene>
    <name evidence="2" type="ORF">AOE58_00755</name>
</gene>
<keyword evidence="1" id="KW-0732">Signal</keyword>
<dbReference type="InterPro" id="IPR001702">
    <property type="entry name" value="Porin_Gram-ve"/>
</dbReference>
<protein>
    <recommendedName>
        <fullName evidence="4">Porin domain-containing protein</fullName>
    </recommendedName>
</protein>
<dbReference type="GO" id="GO:0009279">
    <property type="term" value="C:cell outer membrane"/>
    <property type="evidence" value="ECO:0007669"/>
    <property type="project" value="InterPro"/>
</dbReference>
<dbReference type="Proteomes" id="UP000243729">
    <property type="component" value="Chromosome"/>
</dbReference>
<evidence type="ECO:0000313" key="2">
    <source>
        <dbReference type="EMBL" id="ARC54603.1"/>
    </source>
</evidence>
<dbReference type="AlphaFoldDB" id="A0A1V0HP55"/>
<evidence type="ECO:0008006" key="4">
    <source>
        <dbReference type="Google" id="ProtNLM"/>
    </source>
</evidence>
<evidence type="ECO:0000313" key="3">
    <source>
        <dbReference type="Proteomes" id="UP000243729"/>
    </source>
</evidence>
<dbReference type="SUPFAM" id="SSF56935">
    <property type="entry name" value="Porins"/>
    <property type="match status" value="1"/>
</dbReference>
<evidence type="ECO:0000256" key="1">
    <source>
        <dbReference type="ARBA" id="ARBA00022729"/>
    </source>
</evidence>
<accession>A0A1V0HP55</accession>
<dbReference type="GO" id="GO:0034220">
    <property type="term" value="P:monoatomic ion transmembrane transport"/>
    <property type="evidence" value="ECO:0007669"/>
    <property type="project" value="InterPro"/>
</dbReference>
<keyword evidence="3" id="KW-1185">Reference proteome</keyword>
<dbReference type="InterPro" id="IPR023614">
    <property type="entry name" value="Porin_dom_sf"/>
</dbReference>
<name>A0A1V0HP55_9ENTR</name>
<dbReference type="STRING" id="428412.AOE58_00755"/>